<gene>
    <name evidence="1" type="ordered locus">MTR_8g009690</name>
</gene>
<dbReference type="EMBL" id="CM001224">
    <property type="protein sequence ID" value="KEH17993.1"/>
    <property type="molecule type" value="Genomic_DNA"/>
</dbReference>
<keyword evidence="3" id="KW-1185">Reference proteome</keyword>
<dbReference type="HOGENOM" id="CLU_2472517_0_0_1"/>
<name>A0A072TMC8_MEDTR</name>
<organism evidence="1 3">
    <name type="scientific">Medicago truncatula</name>
    <name type="common">Barrel medic</name>
    <name type="synonym">Medicago tribuloides</name>
    <dbReference type="NCBI Taxonomy" id="3880"/>
    <lineage>
        <taxon>Eukaryota</taxon>
        <taxon>Viridiplantae</taxon>
        <taxon>Streptophyta</taxon>
        <taxon>Embryophyta</taxon>
        <taxon>Tracheophyta</taxon>
        <taxon>Spermatophyta</taxon>
        <taxon>Magnoliopsida</taxon>
        <taxon>eudicotyledons</taxon>
        <taxon>Gunneridae</taxon>
        <taxon>Pentapetalae</taxon>
        <taxon>rosids</taxon>
        <taxon>fabids</taxon>
        <taxon>Fabales</taxon>
        <taxon>Fabaceae</taxon>
        <taxon>Papilionoideae</taxon>
        <taxon>50 kb inversion clade</taxon>
        <taxon>NPAAA clade</taxon>
        <taxon>Hologalegina</taxon>
        <taxon>IRL clade</taxon>
        <taxon>Trifolieae</taxon>
        <taxon>Medicago</taxon>
    </lineage>
</organism>
<reference evidence="2" key="3">
    <citation type="submission" date="2015-04" db="UniProtKB">
        <authorList>
            <consortium name="EnsemblPlants"/>
        </authorList>
    </citation>
    <scope>IDENTIFICATION</scope>
    <source>
        <strain evidence="2">cv. Jemalong A17</strain>
    </source>
</reference>
<evidence type="ECO:0000313" key="2">
    <source>
        <dbReference type="EnsemblPlants" id="KEH17993"/>
    </source>
</evidence>
<evidence type="ECO:0000313" key="3">
    <source>
        <dbReference type="Proteomes" id="UP000002051"/>
    </source>
</evidence>
<reference evidence="1 3" key="2">
    <citation type="journal article" date="2014" name="BMC Genomics">
        <title>An improved genome release (version Mt4.0) for the model legume Medicago truncatula.</title>
        <authorList>
            <person name="Tang H."/>
            <person name="Krishnakumar V."/>
            <person name="Bidwell S."/>
            <person name="Rosen B."/>
            <person name="Chan A."/>
            <person name="Zhou S."/>
            <person name="Gentzbittel L."/>
            <person name="Childs K.L."/>
            <person name="Yandell M."/>
            <person name="Gundlach H."/>
            <person name="Mayer K.F."/>
            <person name="Schwartz D.C."/>
            <person name="Town C.D."/>
        </authorList>
    </citation>
    <scope>GENOME REANNOTATION</scope>
    <source>
        <strain evidence="1">A17</strain>
        <strain evidence="2 3">cv. Jemalong A17</strain>
    </source>
</reference>
<evidence type="ECO:0000313" key="1">
    <source>
        <dbReference type="EMBL" id="KEH17993.1"/>
    </source>
</evidence>
<dbReference type="AlphaFoldDB" id="A0A072TMC8"/>
<sequence length="88" mass="9907">MTTNVKIRSHKAKLIKAMFLEISVKARKETAYPNKSMSEIGKIVTGCCNSVIPSLGTKFYCSRDPISWHSIMNANLRVCTFLQMVIPK</sequence>
<protein>
    <submittedName>
        <fullName evidence="1 2">Uncharacterized protein</fullName>
    </submittedName>
</protein>
<accession>A0A072TMC8</accession>
<reference evidence="1 3" key="1">
    <citation type="journal article" date="2011" name="Nature">
        <title>The Medicago genome provides insight into the evolution of rhizobial symbioses.</title>
        <authorList>
            <person name="Young N.D."/>
            <person name="Debelle F."/>
            <person name="Oldroyd G.E."/>
            <person name="Geurts R."/>
            <person name="Cannon S.B."/>
            <person name="Udvardi M.K."/>
            <person name="Benedito V.A."/>
            <person name="Mayer K.F."/>
            <person name="Gouzy J."/>
            <person name="Schoof H."/>
            <person name="Van de Peer Y."/>
            <person name="Proost S."/>
            <person name="Cook D.R."/>
            <person name="Meyers B.C."/>
            <person name="Spannagl M."/>
            <person name="Cheung F."/>
            <person name="De Mita S."/>
            <person name="Krishnakumar V."/>
            <person name="Gundlach H."/>
            <person name="Zhou S."/>
            <person name="Mudge J."/>
            <person name="Bharti A.K."/>
            <person name="Murray J.D."/>
            <person name="Naoumkina M.A."/>
            <person name="Rosen B."/>
            <person name="Silverstein K.A."/>
            <person name="Tang H."/>
            <person name="Rombauts S."/>
            <person name="Zhao P.X."/>
            <person name="Zhou P."/>
            <person name="Barbe V."/>
            <person name="Bardou P."/>
            <person name="Bechner M."/>
            <person name="Bellec A."/>
            <person name="Berger A."/>
            <person name="Berges H."/>
            <person name="Bidwell S."/>
            <person name="Bisseling T."/>
            <person name="Choisne N."/>
            <person name="Couloux A."/>
            <person name="Denny R."/>
            <person name="Deshpande S."/>
            <person name="Dai X."/>
            <person name="Doyle J.J."/>
            <person name="Dudez A.M."/>
            <person name="Farmer A.D."/>
            <person name="Fouteau S."/>
            <person name="Franken C."/>
            <person name="Gibelin C."/>
            <person name="Gish J."/>
            <person name="Goldstein S."/>
            <person name="Gonzalez A.J."/>
            <person name="Green P.J."/>
            <person name="Hallab A."/>
            <person name="Hartog M."/>
            <person name="Hua A."/>
            <person name="Humphray S.J."/>
            <person name="Jeong D.H."/>
            <person name="Jing Y."/>
            <person name="Jocker A."/>
            <person name="Kenton S.M."/>
            <person name="Kim D.J."/>
            <person name="Klee K."/>
            <person name="Lai H."/>
            <person name="Lang C."/>
            <person name="Lin S."/>
            <person name="Macmil S.L."/>
            <person name="Magdelenat G."/>
            <person name="Matthews L."/>
            <person name="McCorrison J."/>
            <person name="Monaghan E.L."/>
            <person name="Mun J.H."/>
            <person name="Najar F.Z."/>
            <person name="Nicholson C."/>
            <person name="Noirot C."/>
            <person name="O'Bleness M."/>
            <person name="Paule C.R."/>
            <person name="Poulain J."/>
            <person name="Prion F."/>
            <person name="Qin B."/>
            <person name="Qu C."/>
            <person name="Retzel E.F."/>
            <person name="Riddle C."/>
            <person name="Sallet E."/>
            <person name="Samain S."/>
            <person name="Samson N."/>
            <person name="Sanders I."/>
            <person name="Saurat O."/>
            <person name="Scarpelli C."/>
            <person name="Schiex T."/>
            <person name="Segurens B."/>
            <person name="Severin A.J."/>
            <person name="Sherrier D.J."/>
            <person name="Shi R."/>
            <person name="Sims S."/>
            <person name="Singer S.R."/>
            <person name="Sinharoy S."/>
            <person name="Sterck L."/>
            <person name="Viollet A."/>
            <person name="Wang B.B."/>
            <person name="Wang K."/>
            <person name="Wang M."/>
            <person name="Wang X."/>
            <person name="Warfsmann J."/>
            <person name="Weissenbach J."/>
            <person name="White D.D."/>
            <person name="White J.D."/>
            <person name="Wiley G.B."/>
            <person name="Wincker P."/>
            <person name="Xing Y."/>
            <person name="Yang L."/>
            <person name="Yao Z."/>
            <person name="Ying F."/>
            <person name="Zhai J."/>
            <person name="Zhou L."/>
            <person name="Zuber A."/>
            <person name="Denarie J."/>
            <person name="Dixon R.A."/>
            <person name="May G.D."/>
            <person name="Schwartz D.C."/>
            <person name="Rogers J."/>
            <person name="Quetier F."/>
            <person name="Town C.D."/>
            <person name="Roe B.A."/>
        </authorList>
    </citation>
    <scope>NUCLEOTIDE SEQUENCE [LARGE SCALE GENOMIC DNA]</scope>
    <source>
        <strain evidence="1">A17</strain>
        <strain evidence="2 3">cv. Jemalong A17</strain>
    </source>
</reference>
<dbReference type="EnsemblPlants" id="KEH17993">
    <property type="protein sequence ID" value="KEH17993"/>
    <property type="gene ID" value="MTR_8g009690"/>
</dbReference>
<dbReference type="Proteomes" id="UP000002051">
    <property type="component" value="Chromosome 8"/>
</dbReference>
<proteinExistence type="predicted"/>